<comment type="subunit">
    <text evidence="6">Part of the 50S ribosomal subunit. Contacts the 5S and 23S rRNAs.</text>
</comment>
<organism evidence="7 8">
    <name type="scientific">Candidatus Korarchaeum cryptofilum</name>
    <dbReference type="NCBI Taxonomy" id="498846"/>
    <lineage>
        <taxon>Archaea</taxon>
        <taxon>Thermoproteota</taxon>
        <taxon>Candidatus Korarchaeia</taxon>
        <taxon>Candidatus Korarchaeales</taxon>
        <taxon>Candidatus Korarchaeaceae</taxon>
        <taxon>Candidatus Korarchaeum</taxon>
    </lineage>
</organism>
<evidence type="ECO:0000256" key="3">
    <source>
        <dbReference type="ARBA" id="ARBA00022884"/>
    </source>
</evidence>
<evidence type="ECO:0000313" key="7">
    <source>
        <dbReference type="EMBL" id="RSN68932.1"/>
    </source>
</evidence>
<dbReference type="GO" id="GO:0006412">
    <property type="term" value="P:translation"/>
    <property type="evidence" value="ECO:0007669"/>
    <property type="project" value="UniProtKB-UniRule"/>
</dbReference>
<evidence type="ECO:0000256" key="5">
    <source>
        <dbReference type="ARBA" id="ARBA00023274"/>
    </source>
</evidence>
<dbReference type="RefSeq" id="WP_125741698.1">
    <property type="nucleotide sequence ID" value="NZ_RCOR01000023.1"/>
</dbReference>
<evidence type="ECO:0000256" key="4">
    <source>
        <dbReference type="ARBA" id="ARBA00022980"/>
    </source>
</evidence>
<sequence length="195" mass="22039">MARSGRYKVKFRRRREGKTDYMKRLALLKSRKPRVVVRRTNRYIIVQFIGFKGEGDEVIAHAFSKELEKYGWPYGGKNLPAAYLTGYLAAMRAKKAGVTEAILDIGRFPSTRGSRLYAALKGVLDAGIDVPHSPEILPDEDRIRGEHIASFAEKLEEEGSLERQFSDYLRRGADPKIISEAFESVLERISAMSNG</sequence>
<dbReference type="PANTHER" id="PTHR23410:SF12">
    <property type="entry name" value="LARGE RIBOSOMAL SUBUNIT PROTEIN UL18"/>
    <property type="match status" value="1"/>
</dbReference>
<keyword evidence="2 6" id="KW-0699">rRNA-binding</keyword>
<evidence type="ECO:0000256" key="2">
    <source>
        <dbReference type="ARBA" id="ARBA00022730"/>
    </source>
</evidence>
<keyword evidence="5 6" id="KW-0687">Ribonucleoprotein</keyword>
<accession>A0A3R9PCI3</accession>
<dbReference type="HAMAP" id="MF_01337_A">
    <property type="entry name" value="Ribosomal_uL18_A"/>
    <property type="match status" value="1"/>
</dbReference>
<dbReference type="Proteomes" id="UP000278149">
    <property type="component" value="Unassembled WGS sequence"/>
</dbReference>
<proteinExistence type="inferred from homology"/>
<comment type="function">
    <text evidence="6">This is one of the proteins that bind and probably mediate the attachment of the 5S RNA into the large ribosomal subunit, where it forms part of the central protuberance.</text>
</comment>
<protein>
    <recommendedName>
        <fullName evidence="6">Large ribosomal subunit protein uL18</fullName>
    </recommendedName>
</protein>
<evidence type="ECO:0000256" key="6">
    <source>
        <dbReference type="HAMAP-Rule" id="MF_01337"/>
    </source>
</evidence>
<dbReference type="NCBIfam" id="NF006342">
    <property type="entry name" value="PRK08569.1"/>
    <property type="match status" value="1"/>
</dbReference>
<dbReference type="Pfam" id="PF17144">
    <property type="entry name" value="Ribosomal_L5e"/>
    <property type="match status" value="2"/>
</dbReference>
<dbReference type="Gene3D" id="3.30.420.100">
    <property type="match status" value="1"/>
</dbReference>
<dbReference type="SUPFAM" id="SSF53137">
    <property type="entry name" value="Translational machinery components"/>
    <property type="match status" value="1"/>
</dbReference>
<dbReference type="EMBL" id="RCOR01000023">
    <property type="protein sequence ID" value="RSN68932.1"/>
    <property type="molecule type" value="Genomic_DNA"/>
</dbReference>
<dbReference type="GO" id="GO:0008097">
    <property type="term" value="F:5S rRNA binding"/>
    <property type="evidence" value="ECO:0007669"/>
    <property type="project" value="InterPro"/>
</dbReference>
<dbReference type="GO" id="GO:0000027">
    <property type="term" value="P:ribosomal large subunit assembly"/>
    <property type="evidence" value="ECO:0007669"/>
    <property type="project" value="TreeGrafter"/>
</dbReference>
<dbReference type="InterPro" id="IPR005485">
    <property type="entry name" value="Rbsml_uL18_euk_arch"/>
</dbReference>
<keyword evidence="4 6" id="KW-0689">Ribosomal protein</keyword>
<evidence type="ECO:0000256" key="1">
    <source>
        <dbReference type="ARBA" id="ARBA00007116"/>
    </source>
</evidence>
<dbReference type="GO" id="GO:0022625">
    <property type="term" value="C:cytosolic large ribosomal subunit"/>
    <property type="evidence" value="ECO:0007669"/>
    <property type="project" value="TreeGrafter"/>
</dbReference>
<dbReference type="InterPro" id="IPR057268">
    <property type="entry name" value="Ribosomal_L18"/>
</dbReference>
<comment type="similarity">
    <text evidence="1 6">Belongs to the universal ribosomal protein uL18 family.</text>
</comment>
<reference evidence="7 8" key="1">
    <citation type="submission" date="2018-10" db="EMBL/GenBank/DDBJ databases">
        <title>Co-occurring genomic capacity for anaerobic methane metabolism and dissimilatory sulfite reduction discovered in the Korarchaeota.</title>
        <authorList>
            <person name="Mckay L.J."/>
            <person name="Dlakic M."/>
            <person name="Fields M.W."/>
            <person name="Delmont T.O."/>
            <person name="Eren A.M."/>
            <person name="Jay Z.J."/>
            <person name="Klingelsmith K.B."/>
            <person name="Rusch D.B."/>
            <person name="Inskeep W.P."/>
        </authorList>
    </citation>
    <scope>NUCLEOTIDE SEQUENCE [LARGE SCALE GENOMIC DNA]</scope>
    <source>
        <strain evidence="7 8">WS</strain>
    </source>
</reference>
<dbReference type="CDD" id="cd00432">
    <property type="entry name" value="Ribosomal_L18_L5e"/>
    <property type="match status" value="1"/>
</dbReference>
<gene>
    <name evidence="6" type="primary">rpl18</name>
    <name evidence="7" type="ORF">D9Q81_04940</name>
</gene>
<name>A0A3R9PCI3_9CREN</name>
<dbReference type="InterPro" id="IPR057267">
    <property type="entry name" value="Rbsml_uL18_arch"/>
</dbReference>
<dbReference type="AlphaFoldDB" id="A0A3R9PCI3"/>
<evidence type="ECO:0000313" key="8">
    <source>
        <dbReference type="Proteomes" id="UP000278149"/>
    </source>
</evidence>
<comment type="caution">
    <text evidence="7">The sequence shown here is derived from an EMBL/GenBank/DDBJ whole genome shotgun (WGS) entry which is preliminary data.</text>
</comment>
<dbReference type="GO" id="GO:0003735">
    <property type="term" value="F:structural constituent of ribosome"/>
    <property type="evidence" value="ECO:0007669"/>
    <property type="project" value="InterPro"/>
</dbReference>
<keyword evidence="3 6" id="KW-0694">RNA-binding</keyword>
<dbReference type="PANTHER" id="PTHR23410">
    <property type="entry name" value="RIBOSOMAL PROTEIN L5-RELATED"/>
    <property type="match status" value="1"/>
</dbReference>